<dbReference type="AlphaFoldDB" id="A0A4R8LSQ2"/>
<feature type="site" description="Important for catalytic activity, responsible for pKa modulation of the active site Glu and correct orientation of both the proton donor and substrate" evidence="6">
    <location>
        <position position="162"/>
    </location>
</feature>
<reference evidence="9 10" key="1">
    <citation type="submission" date="2019-03" db="EMBL/GenBank/DDBJ databases">
        <title>Genomic Encyclopedia of Type Strains, Phase IV (KMG-IV): sequencing the most valuable type-strain genomes for metagenomic binning, comparative biology and taxonomic classification.</title>
        <authorList>
            <person name="Goeker M."/>
        </authorList>
    </citation>
    <scope>NUCLEOTIDE SEQUENCE [LARGE SCALE GENOMIC DNA]</scope>
    <source>
        <strain evidence="9 10">DSM 17974</strain>
    </source>
</reference>
<evidence type="ECO:0000256" key="8">
    <source>
        <dbReference type="SAM" id="SignalP"/>
    </source>
</evidence>
<keyword evidence="10" id="KW-1185">Reference proteome</keyword>
<protein>
    <submittedName>
        <fullName evidence="9">GH43 family beta-xylosidase</fullName>
    </submittedName>
</protein>
<comment type="caution">
    <text evidence="9">The sequence shown here is derived from an EMBL/GenBank/DDBJ whole genome shotgun (WGS) entry which is preliminary data.</text>
</comment>
<evidence type="ECO:0000256" key="2">
    <source>
        <dbReference type="ARBA" id="ARBA00022729"/>
    </source>
</evidence>
<dbReference type="EMBL" id="SORF01000004">
    <property type="protein sequence ID" value="TDY49616.1"/>
    <property type="molecule type" value="Genomic_DNA"/>
</dbReference>
<dbReference type="GO" id="GO:0004553">
    <property type="term" value="F:hydrolase activity, hydrolyzing O-glycosyl compounds"/>
    <property type="evidence" value="ECO:0007669"/>
    <property type="project" value="InterPro"/>
</dbReference>
<evidence type="ECO:0000256" key="7">
    <source>
        <dbReference type="RuleBase" id="RU361187"/>
    </source>
</evidence>
<gene>
    <name evidence="9" type="ORF">C7445_104127</name>
</gene>
<evidence type="ECO:0000256" key="6">
    <source>
        <dbReference type="PIRSR" id="PIRSR606710-2"/>
    </source>
</evidence>
<dbReference type="SUPFAM" id="SSF49785">
    <property type="entry name" value="Galactose-binding domain-like"/>
    <property type="match status" value="1"/>
</dbReference>
<evidence type="ECO:0000313" key="10">
    <source>
        <dbReference type="Proteomes" id="UP000294581"/>
    </source>
</evidence>
<feature type="chain" id="PRO_5038786618" evidence="8">
    <location>
        <begin position="20"/>
        <end position="467"/>
    </location>
</feature>
<dbReference type="InterPro" id="IPR008979">
    <property type="entry name" value="Galactose-bd-like_sf"/>
</dbReference>
<dbReference type="PANTHER" id="PTHR43817">
    <property type="entry name" value="GLYCOSYL HYDROLASE"/>
    <property type="match status" value="1"/>
</dbReference>
<dbReference type="InterPro" id="IPR023296">
    <property type="entry name" value="Glyco_hydro_beta-prop_sf"/>
</dbReference>
<dbReference type="Proteomes" id="UP000294581">
    <property type="component" value="Unassembled WGS sequence"/>
</dbReference>
<dbReference type="Pfam" id="PF04616">
    <property type="entry name" value="Glyco_hydro_43"/>
    <property type="match status" value="1"/>
</dbReference>
<dbReference type="GO" id="GO:0005975">
    <property type="term" value="P:carbohydrate metabolic process"/>
    <property type="evidence" value="ECO:0007669"/>
    <property type="project" value="InterPro"/>
</dbReference>
<keyword evidence="4 7" id="KW-0326">Glycosidase</keyword>
<evidence type="ECO:0000256" key="1">
    <source>
        <dbReference type="ARBA" id="ARBA00009865"/>
    </source>
</evidence>
<dbReference type="SUPFAM" id="SSF75005">
    <property type="entry name" value="Arabinanase/levansucrase/invertase"/>
    <property type="match status" value="1"/>
</dbReference>
<keyword evidence="3 7" id="KW-0378">Hydrolase</keyword>
<evidence type="ECO:0000256" key="3">
    <source>
        <dbReference type="ARBA" id="ARBA00022801"/>
    </source>
</evidence>
<accession>A0A4R8LSQ2</accession>
<name>A0A4R8LSQ2_9BACL</name>
<sequence length="467" mass="51594">MIPLKLMTLATSISLAIVAIETSSATSKVLSLHTGQVASSFYNPIMNENADPWMIKWDAKYYLTATTGDNITLWSSNSITNIATGLQKTVWSPSGARSNFQDIWSPEIYHLYHRWYVYFSADKNGSNKTHRDYVLQSVSDSPWGPYKFAGNINSLNSQWMIDPTILTLRGHLYLLWSGWEDAKNQIQCLYIAPMSSPTQVSGSGVMISSPTYSWETSIAPINEGPVVLQHNGHVFVIYSANASWTNSYCLGMLKLTGNDPLQPKAWVKSPRPVFTSANGVYGPGRASFVTSEDGKQYWMIYNAARYYDSGWDRTIRAQPFTWNRNGTPNFGTPMSLNTAIPLPSGEKPNRLNYSPLQEQGHSVFYVNVPRAGTYGLYLRYKNATGATTTQSVDVNGHPQLPITFPPAGNTSGGTPDSVLDSFITLPKGRSKIQISTNSYTSAILQLQLTLTPVPLSADEESSSQLSK</sequence>
<comment type="similarity">
    <text evidence="1 7">Belongs to the glycosyl hydrolase 43 family.</text>
</comment>
<dbReference type="InterPro" id="IPR006710">
    <property type="entry name" value="Glyco_hydro_43"/>
</dbReference>
<proteinExistence type="inferred from homology"/>
<feature type="active site" description="Proton acceptor" evidence="5">
    <location>
        <position position="51"/>
    </location>
</feature>
<evidence type="ECO:0000256" key="4">
    <source>
        <dbReference type="ARBA" id="ARBA00023295"/>
    </source>
</evidence>
<dbReference type="CDD" id="cd18820">
    <property type="entry name" value="GH43_LbAraf43-like"/>
    <property type="match status" value="1"/>
</dbReference>
<dbReference type="PANTHER" id="PTHR43817:SF1">
    <property type="entry name" value="HYDROLASE, FAMILY 43, PUTATIVE (AFU_ORTHOLOGUE AFUA_3G01660)-RELATED"/>
    <property type="match status" value="1"/>
</dbReference>
<evidence type="ECO:0000256" key="5">
    <source>
        <dbReference type="PIRSR" id="PIRSR606710-1"/>
    </source>
</evidence>
<feature type="active site" description="Proton donor" evidence="5">
    <location>
        <position position="223"/>
    </location>
</feature>
<evidence type="ECO:0000313" key="9">
    <source>
        <dbReference type="EMBL" id="TDY49616.1"/>
    </source>
</evidence>
<feature type="signal peptide" evidence="8">
    <location>
        <begin position="1"/>
        <end position="19"/>
    </location>
</feature>
<dbReference type="Gene3D" id="2.60.120.260">
    <property type="entry name" value="Galactose-binding domain-like"/>
    <property type="match status" value="1"/>
</dbReference>
<keyword evidence="2 8" id="KW-0732">Signal</keyword>
<dbReference type="Gene3D" id="2.115.10.20">
    <property type="entry name" value="Glycosyl hydrolase domain, family 43"/>
    <property type="match status" value="1"/>
</dbReference>
<organism evidence="9 10">
    <name type="scientific">Alicyclobacillus sacchari</name>
    <dbReference type="NCBI Taxonomy" id="392010"/>
    <lineage>
        <taxon>Bacteria</taxon>
        <taxon>Bacillati</taxon>
        <taxon>Bacillota</taxon>
        <taxon>Bacilli</taxon>
        <taxon>Bacillales</taxon>
        <taxon>Alicyclobacillaceae</taxon>
        <taxon>Alicyclobacillus</taxon>
    </lineage>
</organism>